<feature type="transmembrane region" description="Helical" evidence="1">
    <location>
        <begin position="21"/>
        <end position="40"/>
    </location>
</feature>
<dbReference type="EMBL" id="CAIJCS010000008">
    <property type="protein sequence ID" value="CAC9922496.1"/>
    <property type="molecule type" value="Genomic_DNA"/>
</dbReference>
<evidence type="ECO:0000313" key="4">
    <source>
        <dbReference type="Proteomes" id="UP000586454"/>
    </source>
</evidence>
<feature type="transmembrane region" description="Helical" evidence="1">
    <location>
        <begin position="199"/>
        <end position="216"/>
    </location>
</feature>
<dbReference type="InterPro" id="IPR003675">
    <property type="entry name" value="Rce1/LyrA-like_dom"/>
</dbReference>
<comment type="caution">
    <text evidence="3">The sequence shown here is derived from an EMBL/GenBank/DDBJ whole genome shotgun (WGS) entry which is preliminary data.</text>
</comment>
<keyword evidence="3" id="KW-0645">Protease</keyword>
<dbReference type="PANTHER" id="PTHR43592:SF15">
    <property type="entry name" value="CAAX AMINO TERMINAL PROTEASE FAMILY PROTEIN"/>
    <property type="match status" value="1"/>
</dbReference>
<proteinExistence type="predicted"/>
<dbReference type="GO" id="GO:0080120">
    <property type="term" value="P:CAAX-box protein maturation"/>
    <property type="evidence" value="ECO:0007669"/>
    <property type="project" value="UniProtKB-ARBA"/>
</dbReference>
<feature type="transmembrane region" description="Helical" evidence="1">
    <location>
        <begin position="123"/>
        <end position="142"/>
    </location>
</feature>
<feature type="transmembrane region" description="Helical" evidence="1">
    <location>
        <begin position="46"/>
        <end position="63"/>
    </location>
</feature>
<dbReference type="RefSeq" id="WP_180498099.1">
    <property type="nucleotide sequence ID" value="NZ_CAIJCS010000008.1"/>
</dbReference>
<protein>
    <submittedName>
        <fullName evidence="3">CAAX amino terminal protease family protein</fullName>
    </submittedName>
</protein>
<keyword evidence="1" id="KW-1133">Transmembrane helix</keyword>
<keyword evidence="3" id="KW-0378">Hydrolase</keyword>
<gene>
    <name evidence="3" type="ORF">PEPNEM18_00058</name>
</gene>
<dbReference type="PANTHER" id="PTHR43592">
    <property type="entry name" value="CAAX AMINO TERMINAL PROTEASE"/>
    <property type="match status" value="1"/>
</dbReference>
<dbReference type="Pfam" id="PF02517">
    <property type="entry name" value="Rce1-like"/>
    <property type="match status" value="1"/>
</dbReference>
<dbReference type="GO" id="GO:0006508">
    <property type="term" value="P:proteolysis"/>
    <property type="evidence" value="ECO:0007669"/>
    <property type="project" value="UniProtKB-KW"/>
</dbReference>
<feature type="transmembrane region" description="Helical" evidence="1">
    <location>
        <begin position="236"/>
        <end position="256"/>
    </location>
</feature>
<organism evidence="3 4">
    <name type="scientific">Aedoeadaptatus nemausensis</name>
    <dbReference type="NCBI Taxonomy" id="2582829"/>
    <lineage>
        <taxon>Bacteria</taxon>
        <taxon>Bacillati</taxon>
        <taxon>Bacillota</taxon>
        <taxon>Tissierellia</taxon>
        <taxon>Tissierellales</taxon>
        <taxon>Peptoniphilaceae</taxon>
        <taxon>Aedoeadaptatus</taxon>
    </lineage>
</organism>
<feature type="domain" description="CAAX prenyl protease 2/Lysostaphin resistance protein A-like" evidence="2">
    <location>
        <begin position="123"/>
        <end position="207"/>
    </location>
</feature>
<feature type="transmembrane region" description="Helical" evidence="1">
    <location>
        <begin position="83"/>
        <end position="103"/>
    </location>
</feature>
<name>A0A6V6XYL2_9FIRM</name>
<reference evidence="3 4" key="1">
    <citation type="submission" date="2020-06" db="EMBL/GenBank/DDBJ databases">
        <authorList>
            <person name="Criscuolo A."/>
        </authorList>
    </citation>
    <scope>NUCLEOTIDE SEQUENCE [LARGE SCALE GENOMIC DNA]</scope>
    <source>
        <strain evidence="3">1804121828</strain>
    </source>
</reference>
<sequence>MVPITETNPISTPTKKTNFLVLLYGVLGAAVLFLALGPLLSRRDPLWGVVLTEFIAIGLPAIYCRKRFRTKERKAMSLKEAAILTVALFPVILVINGLFLEGLNQLLPLENQNLDIIKSNGSLIKQLITLAIIPAFFEELFFRSVICEQFARRSPMGSVLFSAILFALFHFQWQNSMAPFLFGLALGYIYLYGGLKASVFSHFLYNFCSILFVRSFSESWMKTLGDLALVRGMGGVKNFMTLVLLAGSALGIFIILRKSSKRPLPKGGAVVRGKEWIPVAALVLVYVIKTFA</sequence>
<keyword evidence="4" id="KW-1185">Reference proteome</keyword>
<accession>A0A6V6XYL2</accession>
<evidence type="ECO:0000256" key="1">
    <source>
        <dbReference type="SAM" id="Phobius"/>
    </source>
</evidence>
<keyword evidence="1" id="KW-0472">Membrane</keyword>
<keyword evidence="1" id="KW-0812">Transmembrane</keyword>
<dbReference type="AlphaFoldDB" id="A0A6V6XYL2"/>
<feature type="transmembrane region" description="Helical" evidence="1">
    <location>
        <begin position="154"/>
        <end position="171"/>
    </location>
</feature>
<dbReference type="GO" id="GO:0004175">
    <property type="term" value="F:endopeptidase activity"/>
    <property type="evidence" value="ECO:0007669"/>
    <property type="project" value="UniProtKB-ARBA"/>
</dbReference>
<dbReference type="Proteomes" id="UP000586454">
    <property type="component" value="Unassembled WGS sequence"/>
</dbReference>
<evidence type="ECO:0000259" key="2">
    <source>
        <dbReference type="Pfam" id="PF02517"/>
    </source>
</evidence>
<evidence type="ECO:0000313" key="3">
    <source>
        <dbReference type="EMBL" id="CAC9922496.1"/>
    </source>
</evidence>